<evidence type="ECO:0000313" key="2">
    <source>
        <dbReference type="Proteomes" id="UP000515123"/>
    </source>
</evidence>
<dbReference type="GeneID" id="109726209"/>
<accession>A0A6P5GTW4</accession>
<dbReference type="AlphaFoldDB" id="A0A6P5GTW4"/>
<keyword evidence="2" id="KW-1185">Reference proteome</keyword>
<keyword evidence="1" id="KW-0472">Membrane</keyword>
<gene>
    <name evidence="3" type="primary">LOC109726209</name>
</gene>
<proteinExistence type="predicted"/>
<organism evidence="2 3">
    <name type="scientific">Ananas comosus</name>
    <name type="common">Pineapple</name>
    <name type="synonym">Ananas ananas</name>
    <dbReference type="NCBI Taxonomy" id="4615"/>
    <lineage>
        <taxon>Eukaryota</taxon>
        <taxon>Viridiplantae</taxon>
        <taxon>Streptophyta</taxon>
        <taxon>Embryophyta</taxon>
        <taxon>Tracheophyta</taxon>
        <taxon>Spermatophyta</taxon>
        <taxon>Magnoliopsida</taxon>
        <taxon>Liliopsida</taxon>
        <taxon>Poales</taxon>
        <taxon>Bromeliaceae</taxon>
        <taxon>Bromelioideae</taxon>
        <taxon>Ananas</taxon>
    </lineage>
</organism>
<dbReference type="PANTHER" id="PTHR37711:SF1">
    <property type="entry name" value="OS01G0908400 PROTEIN"/>
    <property type="match status" value="1"/>
</dbReference>
<keyword evidence="1" id="KW-0812">Transmembrane</keyword>
<evidence type="ECO:0000313" key="3">
    <source>
        <dbReference type="RefSeq" id="XP_020111287.1"/>
    </source>
</evidence>
<dbReference type="Proteomes" id="UP000515123">
    <property type="component" value="Linkage group 21"/>
</dbReference>
<protein>
    <submittedName>
        <fullName evidence="3">Uncharacterized protein LOC109726209</fullName>
    </submittedName>
</protein>
<dbReference type="PANTHER" id="PTHR37711">
    <property type="entry name" value="OS01G0908400 PROTEIN"/>
    <property type="match status" value="1"/>
</dbReference>
<name>A0A6P5GTW4_ANACO</name>
<keyword evidence="1" id="KW-1133">Transmembrane helix</keyword>
<sequence>MVRVATYFAMTFGAFLFWQSMDRLHVWIALHQDEKVLLPPPPAPPHPHPPSLSLFSLCPISLFLCSGPRFLLSHFGLIALVLVLSCTRFAAE</sequence>
<dbReference type="OrthoDB" id="777412at2759"/>
<reference evidence="2" key="1">
    <citation type="journal article" date="2015" name="Nat. Genet.">
        <title>The pineapple genome and the evolution of CAM photosynthesis.</title>
        <authorList>
            <person name="Ming R."/>
            <person name="VanBuren R."/>
            <person name="Wai C.M."/>
            <person name="Tang H."/>
            <person name="Schatz M.C."/>
            <person name="Bowers J.E."/>
            <person name="Lyons E."/>
            <person name="Wang M.L."/>
            <person name="Chen J."/>
            <person name="Biggers E."/>
            <person name="Zhang J."/>
            <person name="Huang L."/>
            <person name="Zhang L."/>
            <person name="Miao W."/>
            <person name="Zhang J."/>
            <person name="Ye Z."/>
            <person name="Miao C."/>
            <person name="Lin Z."/>
            <person name="Wang H."/>
            <person name="Zhou H."/>
            <person name="Yim W.C."/>
            <person name="Priest H.D."/>
            <person name="Zheng C."/>
            <person name="Woodhouse M."/>
            <person name="Edger P.P."/>
            <person name="Guyot R."/>
            <person name="Guo H.B."/>
            <person name="Guo H."/>
            <person name="Zheng G."/>
            <person name="Singh R."/>
            <person name="Sharma A."/>
            <person name="Min X."/>
            <person name="Zheng Y."/>
            <person name="Lee H."/>
            <person name="Gurtowski J."/>
            <person name="Sedlazeck F.J."/>
            <person name="Harkess A."/>
            <person name="McKain M.R."/>
            <person name="Liao Z."/>
            <person name="Fang J."/>
            <person name="Liu J."/>
            <person name="Zhang X."/>
            <person name="Zhang Q."/>
            <person name="Hu W."/>
            <person name="Qin Y."/>
            <person name="Wang K."/>
            <person name="Chen L.Y."/>
            <person name="Shirley N."/>
            <person name="Lin Y.R."/>
            <person name="Liu L.Y."/>
            <person name="Hernandez A.G."/>
            <person name="Wright C.L."/>
            <person name="Bulone V."/>
            <person name="Tuskan G.A."/>
            <person name="Heath K."/>
            <person name="Zee F."/>
            <person name="Moore P.H."/>
            <person name="Sunkar R."/>
            <person name="Leebens-Mack J.H."/>
            <person name="Mockler T."/>
            <person name="Bennetzen J.L."/>
            <person name="Freeling M."/>
            <person name="Sankoff D."/>
            <person name="Paterson A.H."/>
            <person name="Zhu X."/>
            <person name="Yang X."/>
            <person name="Smith J.A."/>
            <person name="Cushman J.C."/>
            <person name="Paull R.E."/>
            <person name="Yu Q."/>
        </authorList>
    </citation>
    <scope>NUCLEOTIDE SEQUENCE [LARGE SCALE GENOMIC DNA]</scope>
    <source>
        <strain evidence="2">cv. F153</strain>
    </source>
</reference>
<dbReference type="RefSeq" id="XP_020111287.1">
    <property type="nucleotide sequence ID" value="XM_020255698.1"/>
</dbReference>
<evidence type="ECO:0000256" key="1">
    <source>
        <dbReference type="SAM" id="Phobius"/>
    </source>
</evidence>
<reference evidence="3" key="2">
    <citation type="submission" date="2025-08" db="UniProtKB">
        <authorList>
            <consortium name="RefSeq"/>
        </authorList>
    </citation>
    <scope>IDENTIFICATION</scope>
    <source>
        <tissue evidence="3">Leaf</tissue>
    </source>
</reference>
<feature type="transmembrane region" description="Helical" evidence="1">
    <location>
        <begin position="72"/>
        <end position="91"/>
    </location>
</feature>